<sequence>MGIGLIISYLYFAYESPRARDRNLVNVFKKGKICREINLPLSKKLFKREKLENDLKKTLQLPLPLNNYFLILGEHGTGKTTLVQNTILNLQEPKGVAYFECPLNVKDFAKNLSKHLDCELYPFKLRDVIVQWITRKVLILDQVDRIAKDDPKFLGILQDFAKDCADKGSIVVVFIASEGISPQIMKCSDAM</sequence>
<feature type="domain" description="ORC1/DEAH AAA+ ATPase" evidence="1">
    <location>
        <begin position="70"/>
        <end position="181"/>
    </location>
</feature>
<dbReference type="SUPFAM" id="SSF52540">
    <property type="entry name" value="P-loop containing nucleoside triphosphate hydrolases"/>
    <property type="match status" value="1"/>
</dbReference>
<protein>
    <submittedName>
        <fullName evidence="2">18160_t:CDS:1</fullName>
    </submittedName>
</protein>
<evidence type="ECO:0000259" key="1">
    <source>
        <dbReference type="Pfam" id="PF13401"/>
    </source>
</evidence>
<evidence type="ECO:0000313" key="2">
    <source>
        <dbReference type="EMBL" id="CAG8763918.1"/>
    </source>
</evidence>
<dbReference type="EMBL" id="CAJVPY010017826">
    <property type="protein sequence ID" value="CAG8763918.1"/>
    <property type="molecule type" value="Genomic_DNA"/>
</dbReference>
<organism evidence="2 3">
    <name type="scientific">Dentiscutata erythropus</name>
    <dbReference type="NCBI Taxonomy" id="1348616"/>
    <lineage>
        <taxon>Eukaryota</taxon>
        <taxon>Fungi</taxon>
        <taxon>Fungi incertae sedis</taxon>
        <taxon>Mucoromycota</taxon>
        <taxon>Glomeromycotina</taxon>
        <taxon>Glomeromycetes</taxon>
        <taxon>Diversisporales</taxon>
        <taxon>Gigasporaceae</taxon>
        <taxon>Dentiscutata</taxon>
    </lineage>
</organism>
<reference evidence="2" key="1">
    <citation type="submission" date="2021-06" db="EMBL/GenBank/DDBJ databases">
        <authorList>
            <person name="Kallberg Y."/>
            <person name="Tangrot J."/>
            <person name="Rosling A."/>
        </authorList>
    </citation>
    <scope>NUCLEOTIDE SEQUENCE</scope>
    <source>
        <strain evidence="2">MA453B</strain>
    </source>
</reference>
<comment type="caution">
    <text evidence="2">The sequence shown here is derived from an EMBL/GenBank/DDBJ whole genome shotgun (WGS) entry which is preliminary data.</text>
</comment>
<dbReference type="InterPro" id="IPR027417">
    <property type="entry name" value="P-loop_NTPase"/>
</dbReference>
<dbReference type="Gene3D" id="3.40.50.300">
    <property type="entry name" value="P-loop containing nucleotide triphosphate hydrolases"/>
    <property type="match status" value="1"/>
</dbReference>
<dbReference type="InterPro" id="IPR049945">
    <property type="entry name" value="AAA_22"/>
</dbReference>
<evidence type="ECO:0000313" key="3">
    <source>
        <dbReference type="Proteomes" id="UP000789405"/>
    </source>
</evidence>
<accession>A0A9N9J5X5</accession>
<keyword evidence="3" id="KW-1185">Reference proteome</keyword>
<dbReference type="OrthoDB" id="2436363at2759"/>
<proteinExistence type="predicted"/>
<name>A0A9N9J5X5_9GLOM</name>
<dbReference type="AlphaFoldDB" id="A0A9N9J5X5"/>
<dbReference type="GO" id="GO:0016887">
    <property type="term" value="F:ATP hydrolysis activity"/>
    <property type="evidence" value="ECO:0007669"/>
    <property type="project" value="InterPro"/>
</dbReference>
<dbReference type="Proteomes" id="UP000789405">
    <property type="component" value="Unassembled WGS sequence"/>
</dbReference>
<dbReference type="CDD" id="cd00009">
    <property type="entry name" value="AAA"/>
    <property type="match status" value="1"/>
</dbReference>
<feature type="non-terminal residue" evidence="2">
    <location>
        <position position="191"/>
    </location>
</feature>
<dbReference type="Pfam" id="PF13401">
    <property type="entry name" value="AAA_22"/>
    <property type="match status" value="1"/>
</dbReference>
<gene>
    <name evidence="2" type="ORF">DERYTH_LOCUS18077</name>
</gene>